<feature type="compositionally biased region" description="Polar residues" evidence="1">
    <location>
        <begin position="87"/>
        <end position="115"/>
    </location>
</feature>
<organism evidence="2 3">
    <name type="scientific">Polytolypa hystricis (strain UAMH7299)</name>
    <dbReference type="NCBI Taxonomy" id="1447883"/>
    <lineage>
        <taxon>Eukaryota</taxon>
        <taxon>Fungi</taxon>
        <taxon>Dikarya</taxon>
        <taxon>Ascomycota</taxon>
        <taxon>Pezizomycotina</taxon>
        <taxon>Eurotiomycetes</taxon>
        <taxon>Eurotiomycetidae</taxon>
        <taxon>Onygenales</taxon>
        <taxon>Onygenales incertae sedis</taxon>
        <taxon>Polytolypa</taxon>
    </lineage>
</organism>
<proteinExistence type="predicted"/>
<dbReference type="InterPro" id="IPR038886">
    <property type="entry name" value="E3_SLX5/Rfp1"/>
</dbReference>
<feature type="region of interest" description="Disordered" evidence="1">
    <location>
        <begin position="1"/>
        <end position="184"/>
    </location>
</feature>
<dbReference type="Proteomes" id="UP000224634">
    <property type="component" value="Unassembled WGS sequence"/>
</dbReference>
<feature type="region of interest" description="Disordered" evidence="1">
    <location>
        <begin position="199"/>
        <end position="237"/>
    </location>
</feature>
<dbReference type="AlphaFoldDB" id="A0A2B7Z2N9"/>
<protein>
    <submittedName>
        <fullName evidence="2">Uncharacterized protein</fullName>
    </submittedName>
</protein>
<dbReference type="GO" id="GO:0004842">
    <property type="term" value="F:ubiquitin-protein transferase activity"/>
    <property type="evidence" value="ECO:0007669"/>
    <property type="project" value="TreeGrafter"/>
</dbReference>
<feature type="compositionally biased region" description="Basic and acidic residues" evidence="1">
    <location>
        <begin position="142"/>
        <end position="153"/>
    </location>
</feature>
<dbReference type="GO" id="GO:0033768">
    <property type="term" value="C:SUMO-targeted ubiquitin ligase complex"/>
    <property type="evidence" value="ECO:0007669"/>
    <property type="project" value="TreeGrafter"/>
</dbReference>
<accession>A0A2B7Z2N9</accession>
<feature type="compositionally biased region" description="Polar residues" evidence="1">
    <location>
        <begin position="16"/>
        <end position="28"/>
    </location>
</feature>
<reference evidence="2 3" key="1">
    <citation type="submission" date="2017-10" db="EMBL/GenBank/DDBJ databases">
        <title>Comparative genomics in systemic dimorphic fungi from Ajellomycetaceae.</title>
        <authorList>
            <person name="Munoz J.F."/>
            <person name="Mcewen J.G."/>
            <person name="Clay O.K."/>
            <person name="Cuomo C.A."/>
        </authorList>
    </citation>
    <scope>NUCLEOTIDE SEQUENCE [LARGE SCALE GENOMIC DNA]</scope>
    <source>
        <strain evidence="2 3">UAMH7299</strain>
    </source>
</reference>
<gene>
    <name evidence="2" type="ORF">AJ80_00685</name>
</gene>
<keyword evidence="3" id="KW-1185">Reference proteome</keyword>
<evidence type="ECO:0000313" key="2">
    <source>
        <dbReference type="EMBL" id="PGH27670.1"/>
    </source>
</evidence>
<dbReference type="OrthoDB" id="2398441at2759"/>
<comment type="caution">
    <text evidence="2">The sequence shown here is derived from an EMBL/GenBank/DDBJ whole genome shotgun (WGS) entry which is preliminary data.</text>
</comment>
<dbReference type="STRING" id="1447883.A0A2B7Z2N9"/>
<evidence type="ECO:0000313" key="3">
    <source>
        <dbReference type="Proteomes" id="UP000224634"/>
    </source>
</evidence>
<name>A0A2B7Z2N9_POLH7</name>
<dbReference type="PANTHER" id="PTHR28042:SF1">
    <property type="entry name" value="E3 UBIQUITIN-PROTEIN LIGASE COMPLEX SLX5-SLX8 SUBUNIT SLX5"/>
    <property type="match status" value="1"/>
</dbReference>
<feature type="region of interest" description="Disordered" evidence="1">
    <location>
        <begin position="337"/>
        <end position="359"/>
    </location>
</feature>
<evidence type="ECO:0000256" key="1">
    <source>
        <dbReference type="SAM" id="MobiDB-lite"/>
    </source>
</evidence>
<dbReference type="PANTHER" id="PTHR28042">
    <property type="entry name" value="E3 UBIQUITIN-PROTEIN LIGASE COMPLEX SLX5-SLX8 SUBUNIT SLX5"/>
    <property type="match status" value="1"/>
</dbReference>
<feature type="compositionally biased region" description="Polar residues" evidence="1">
    <location>
        <begin position="200"/>
        <end position="230"/>
    </location>
</feature>
<sequence length="450" mass="50543">MRTASQEPAEWHWTSRAVNQTRTVSQPPSLRHLPSAPPPTSALHFDSGPSPLCSGIRLPPAMNPESRIDFMAAPQSRKRPHREISESRSLSPWEQYPQPSSSNNTTTHNHFSSSRPILPPLPHMRFPGDGFDFRRPIMSTPHGREASASRQEDVIDLTNEPDHSPLPPQQSTQRSRPTRPPRFGRNIMAEDIVDLEDTDSMQNHAPSSPEVQFLGSTSRAPDPSRPQSSTRQRHQERLPHVGIAGSSLYDMLQRLRHEALPVYREERPREYNAFRDREQATTTRRRRPMPFPLPLSFPQALDTFILGETPDQGIDLTIDLDNDNMVPVQLDYTTTGFGSDVRRRPASPAYEPPPAAPEGFTRTVKEDEMVVCPNCDHELGTGEDIRSQIWVAKPCGHVYCGLCTKHRAVSKGKRAERPPGSPTTKPFSRCVVADCGKSVSQPKAMFQLYL</sequence>
<dbReference type="EMBL" id="PDNA01000005">
    <property type="protein sequence ID" value="PGH27670.1"/>
    <property type="molecule type" value="Genomic_DNA"/>
</dbReference>